<proteinExistence type="inferred from homology"/>
<comment type="function">
    <text evidence="10">IGPS catalyzes the conversion of PRFAR and glutamine to IGP, AICAR and glutamate. The HisH subunit catalyzes the hydrolysis of glutamine to glutamate and ammonia as part of the synthesis of IGP and AICAR. The resulting ammonia molecule is channeled to the active site of HisF.</text>
</comment>
<dbReference type="PROSITE" id="PS51274">
    <property type="entry name" value="GATASE_COBBQ"/>
    <property type="match status" value="1"/>
</dbReference>
<keyword evidence="10" id="KW-0963">Cytoplasm</keyword>
<keyword evidence="7 10" id="KW-0456">Lyase</keyword>
<keyword evidence="3 10" id="KW-0028">Amino-acid biosynthesis</keyword>
<keyword evidence="4 10" id="KW-0378">Hydrolase</keyword>
<dbReference type="PANTHER" id="PTHR42701">
    <property type="entry name" value="IMIDAZOLE GLYCEROL PHOSPHATE SYNTHASE SUBUNIT HISH"/>
    <property type="match status" value="1"/>
</dbReference>
<dbReference type="PROSITE" id="PS51273">
    <property type="entry name" value="GATASE_TYPE_1"/>
    <property type="match status" value="1"/>
</dbReference>
<evidence type="ECO:0000256" key="8">
    <source>
        <dbReference type="ARBA" id="ARBA00047838"/>
    </source>
</evidence>
<evidence type="ECO:0000256" key="7">
    <source>
        <dbReference type="ARBA" id="ARBA00023239"/>
    </source>
</evidence>
<evidence type="ECO:0000256" key="5">
    <source>
        <dbReference type="ARBA" id="ARBA00022962"/>
    </source>
</evidence>
<comment type="pathway">
    <text evidence="1 10">Amino-acid biosynthesis; L-histidine biosynthesis; L-histidine from 5-phospho-alpha-D-ribose 1-diphosphate: step 5/9.</text>
</comment>
<evidence type="ECO:0000256" key="2">
    <source>
        <dbReference type="ARBA" id="ARBA00011152"/>
    </source>
</evidence>
<name>A0ABX5P0F8_9HYPH</name>
<dbReference type="EC" id="4.3.2.10" evidence="10"/>
<protein>
    <recommendedName>
        <fullName evidence="10">Imidazole glycerol phosphate synthase subunit HisH</fullName>
        <ecNumber evidence="10">4.3.2.10</ecNumber>
    </recommendedName>
    <alternativeName>
        <fullName evidence="10">IGP synthase glutaminase subunit</fullName>
        <ecNumber evidence="10">3.5.1.2</ecNumber>
    </alternativeName>
    <alternativeName>
        <fullName evidence="10">IGP synthase subunit HisH</fullName>
    </alternativeName>
    <alternativeName>
        <fullName evidence="10">ImGP synthase subunit HisH</fullName>
        <shortName evidence="10">IGPS subunit HisH</shortName>
    </alternativeName>
</protein>
<dbReference type="Gene3D" id="3.40.50.880">
    <property type="match status" value="1"/>
</dbReference>
<keyword evidence="5 10" id="KW-0315">Glutamine amidotransferase</keyword>
<evidence type="ECO:0000256" key="9">
    <source>
        <dbReference type="ARBA" id="ARBA00049534"/>
    </source>
</evidence>
<feature type="active site" evidence="10">
    <location>
        <position position="201"/>
    </location>
</feature>
<dbReference type="SUPFAM" id="SSF52317">
    <property type="entry name" value="Class I glutamine amidotransferase-like"/>
    <property type="match status" value="1"/>
</dbReference>
<evidence type="ECO:0000313" key="12">
    <source>
        <dbReference type="EMBL" id="PYB77098.1"/>
    </source>
</evidence>
<comment type="catalytic activity">
    <reaction evidence="9 10">
        <text>L-glutamine + H2O = L-glutamate + NH4(+)</text>
        <dbReference type="Rhea" id="RHEA:15889"/>
        <dbReference type="ChEBI" id="CHEBI:15377"/>
        <dbReference type="ChEBI" id="CHEBI:28938"/>
        <dbReference type="ChEBI" id="CHEBI:29985"/>
        <dbReference type="ChEBI" id="CHEBI:58359"/>
        <dbReference type="EC" id="3.5.1.2"/>
    </reaction>
</comment>
<keyword evidence="13" id="KW-1185">Reference proteome</keyword>
<dbReference type="PANTHER" id="PTHR42701:SF1">
    <property type="entry name" value="IMIDAZOLE GLYCEROL PHOSPHATE SYNTHASE SUBUNIT HISH"/>
    <property type="match status" value="1"/>
</dbReference>
<feature type="active site" description="Nucleophile" evidence="10">
    <location>
        <position position="84"/>
    </location>
</feature>
<evidence type="ECO:0000256" key="6">
    <source>
        <dbReference type="ARBA" id="ARBA00023102"/>
    </source>
</evidence>
<feature type="domain" description="Glutamine amidotransferase" evidence="11">
    <location>
        <begin position="9"/>
        <end position="211"/>
    </location>
</feature>
<dbReference type="Pfam" id="PF00117">
    <property type="entry name" value="GATase"/>
    <property type="match status" value="1"/>
</dbReference>
<dbReference type="RefSeq" id="WP_110789531.1">
    <property type="nucleotide sequence ID" value="NZ_QJRY01000001.1"/>
</dbReference>
<dbReference type="PIRSF" id="PIRSF000495">
    <property type="entry name" value="Amidotransf_hisH"/>
    <property type="match status" value="1"/>
</dbReference>
<dbReference type="EC" id="3.5.1.2" evidence="10"/>
<feature type="active site" evidence="10">
    <location>
        <position position="199"/>
    </location>
</feature>
<sequence length="217" mass="23614">MTKESEITLVDYGMANMLNVARAFRHCGAKVRVVEKAADASTSDRLVVPGVGAFEKSIRAVREKGFDDLIRRHAETGRPFLGVCVGMQMLFEASEEFGEHQGLGILPGRVVKVPAADTTGELQLVPHIGWSALVQPRTGRNWSDTLLSGHQSGMGSVYFVHSFAACPSEESDMLADCLYGGYRICAAVQRGNICATQFHPERSGEIGLSVIRRFLSL</sequence>
<organism evidence="12 13">
    <name type="scientific">Rhizobium wuzhouense</name>
    <dbReference type="NCBI Taxonomy" id="1986026"/>
    <lineage>
        <taxon>Bacteria</taxon>
        <taxon>Pseudomonadati</taxon>
        <taxon>Pseudomonadota</taxon>
        <taxon>Alphaproteobacteria</taxon>
        <taxon>Hyphomicrobiales</taxon>
        <taxon>Rhizobiaceae</taxon>
        <taxon>Rhizobium/Agrobacterium group</taxon>
        <taxon>Rhizobium</taxon>
    </lineage>
</organism>
<dbReference type="InterPro" id="IPR010139">
    <property type="entry name" value="Imidazole-glycPsynth_HisH"/>
</dbReference>
<keyword evidence="6 10" id="KW-0368">Histidine biosynthesis</keyword>
<comment type="caution">
    <text evidence="12">The sequence shown here is derived from an EMBL/GenBank/DDBJ whole genome shotgun (WGS) entry which is preliminary data.</text>
</comment>
<dbReference type="EMBL" id="QJRY01000001">
    <property type="protein sequence ID" value="PYB77098.1"/>
    <property type="molecule type" value="Genomic_DNA"/>
</dbReference>
<evidence type="ECO:0000256" key="10">
    <source>
        <dbReference type="HAMAP-Rule" id="MF_00278"/>
    </source>
</evidence>
<comment type="subunit">
    <text evidence="2 10">Heterodimer of HisH and HisF.</text>
</comment>
<evidence type="ECO:0000259" key="11">
    <source>
        <dbReference type="Pfam" id="PF00117"/>
    </source>
</evidence>
<accession>A0ABX5P0F8</accession>
<reference evidence="12 13" key="1">
    <citation type="submission" date="2018-06" db="EMBL/GenBank/DDBJ databases">
        <title>Rhizobium wuzhouense sp. nov., isolated from roots of Oryza officinalis.</title>
        <authorList>
            <person name="Yuan T."/>
        </authorList>
    </citation>
    <scope>NUCLEOTIDE SEQUENCE [LARGE SCALE GENOMIC DNA]</scope>
    <source>
        <strain evidence="12 13">W44</strain>
    </source>
</reference>
<dbReference type="InterPro" id="IPR017926">
    <property type="entry name" value="GATASE"/>
</dbReference>
<dbReference type="CDD" id="cd01748">
    <property type="entry name" value="GATase1_IGP_Synthase"/>
    <property type="match status" value="1"/>
</dbReference>
<dbReference type="InterPro" id="IPR029062">
    <property type="entry name" value="Class_I_gatase-like"/>
</dbReference>
<evidence type="ECO:0000256" key="4">
    <source>
        <dbReference type="ARBA" id="ARBA00022801"/>
    </source>
</evidence>
<dbReference type="NCBIfam" id="TIGR01855">
    <property type="entry name" value="IMP_synth_hisH"/>
    <property type="match status" value="1"/>
</dbReference>
<dbReference type="Proteomes" id="UP000247536">
    <property type="component" value="Unassembled WGS sequence"/>
</dbReference>
<evidence type="ECO:0000313" key="13">
    <source>
        <dbReference type="Proteomes" id="UP000247536"/>
    </source>
</evidence>
<evidence type="ECO:0000256" key="1">
    <source>
        <dbReference type="ARBA" id="ARBA00005091"/>
    </source>
</evidence>
<evidence type="ECO:0000256" key="3">
    <source>
        <dbReference type="ARBA" id="ARBA00022605"/>
    </source>
</evidence>
<comment type="subcellular location">
    <subcellularLocation>
        <location evidence="10">Cytoplasm</location>
    </subcellularLocation>
</comment>
<dbReference type="HAMAP" id="MF_00278">
    <property type="entry name" value="HisH"/>
    <property type="match status" value="1"/>
</dbReference>
<gene>
    <name evidence="10" type="primary">hisH</name>
    <name evidence="12" type="ORF">DMY87_01600</name>
</gene>
<comment type="catalytic activity">
    <reaction evidence="8 10">
        <text>5-[(5-phospho-1-deoxy-D-ribulos-1-ylimino)methylamino]-1-(5-phospho-beta-D-ribosyl)imidazole-4-carboxamide + L-glutamine = D-erythro-1-(imidazol-4-yl)glycerol 3-phosphate + 5-amino-1-(5-phospho-beta-D-ribosyl)imidazole-4-carboxamide + L-glutamate + H(+)</text>
        <dbReference type="Rhea" id="RHEA:24793"/>
        <dbReference type="ChEBI" id="CHEBI:15378"/>
        <dbReference type="ChEBI" id="CHEBI:29985"/>
        <dbReference type="ChEBI" id="CHEBI:58278"/>
        <dbReference type="ChEBI" id="CHEBI:58359"/>
        <dbReference type="ChEBI" id="CHEBI:58475"/>
        <dbReference type="ChEBI" id="CHEBI:58525"/>
        <dbReference type="EC" id="4.3.2.10"/>
    </reaction>
</comment>